<feature type="compositionally biased region" description="Basic residues" evidence="1">
    <location>
        <begin position="21"/>
        <end position="30"/>
    </location>
</feature>
<reference evidence="2 3" key="1">
    <citation type="submission" date="2017-11" db="EMBL/GenBank/DDBJ databases">
        <title>De novo assembly and phasing of dikaryotic genomes from two isolates of Puccinia coronata f. sp. avenae, the causal agent of oat crown rust.</title>
        <authorList>
            <person name="Miller M.E."/>
            <person name="Zhang Y."/>
            <person name="Omidvar V."/>
            <person name="Sperschneider J."/>
            <person name="Schwessinger B."/>
            <person name="Raley C."/>
            <person name="Palmer J.M."/>
            <person name="Garnica D."/>
            <person name="Upadhyaya N."/>
            <person name="Rathjen J."/>
            <person name="Taylor J.M."/>
            <person name="Park R.F."/>
            <person name="Dodds P.N."/>
            <person name="Hirsch C.D."/>
            <person name="Kianian S.F."/>
            <person name="Figueroa M."/>
        </authorList>
    </citation>
    <scope>NUCLEOTIDE SEQUENCE [LARGE SCALE GENOMIC DNA]</scope>
    <source>
        <strain evidence="2">12NC29</strain>
    </source>
</reference>
<evidence type="ECO:0000313" key="2">
    <source>
        <dbReference type="EMBL" id="PLW09486.1"/>
    </source>
</evidence>
<accession>A0A2N5S8D2</accession>
<keyword evidence="3" id="KW-1185">Reference proteome</keyword>
<name>A0A2N5S8D2_9BASI</name>
<feature type="region of interest" description="Disordered" evidence="1">
    <location>
        <begin position="1"/>
        <end position="101"/>
    </location>
</feature>
<protein>
    <submittedName>
        <fullName evidence="2">Uncharacterized protein</fullName>
    </submittedName>
</protein>
<evidence type="ECO:0000313" key="3">
    <source>
        <dbReference type="Proteomes" id="UP000235388"/>
    </source>
</evidence>
<evidence type="ECO:0000256" key="1">
    <source>
        <dbReference type="SAM" id="MobiDB-lite"/>
    </source>
</evidence>
<gene>
    <name evidence="2" type="ORF">PCANC_22321</name>
</gene>
<comment type="caution">
    <text evidence="2">The sequence shown here is derived from an EMBL/GenBank/DDBJ whole genome shotgun (WGS) entry which is preliminary data.</text>
</comment>
<organism evidence="2 3">
    <name type="scientific">Puccinia coronata f. sp. avenae</name>
    <dbReference type="NCBI Taxonomy" id="200324"/>
    <lineage>
        <taxon>Eukaryota</taxon>
        <taxon>Fungi</taxon>
        <taxon>Dikarya</taxon>
        <taxon>Basidiomycota</taxon>
        <taxon>Pucciniomycotina</taxon>
        <taxon>Pucciniomycetes</taxon>
        <taxon>Pucciniales</taxon>
        <taxon>Pucciniaceae</taxon>
        <taxon>Puccinia</taxon>
    </lineage>
</organism>
<dbReference type="AlphaFoldDB" id="A0A2N5S8D2"/>
<dbReference type="EMBL" id="PGCJ01001102">
    <property type="protein sequence ID" value="PLW09486.1"/>
    <property type="molecule type" value="Genomic_DNA"/>
</dbReference>
<sequence>MPVVSSKRSPPPADPAEASHRSKKATRGRPRGTVNKKTLRKQQQAEACRVRFTKAAHHSGIPDDSIQPNESRAEQYQPRAGAAALSNDPSPSSVDHPPMRFLTPPLRKVQLAAKLPVAPPPHQAPDDVVSFAVQAEVASIKSHVDRLVNSLAESDVTIRRLTDRVTFLEAELAFSRARSQG</sequence>
<proteinExistence type="predicted"/>
<dbReference type="Proteomes" id="UP000235388">
    <property type="component" value="Unassembled WGS sequence"/>
</dbReference>